<dbReference type="PROSITE" id="PS00211">
    <property type="entry name" value="ABC_TRANSPORTER_1"/>
    <property type="match status" value="1"/>
</dbReference>
<dbReference type="GO" id="GO:0015421">
    <property type="term" value="F:ABC-type oligopeptide transporter activity"/>
    <property type="evidence" value="ECO:0007669"/>
    <property type="project" value="TreeGrafter"/>
</dbReference>
<evidence type="ECO:0000256" key="2">
    <source>
        <dbReference type="ARBA" id="ARBA00007577"/>
    </source>
</evidence>
<dbReference type="OrthoDB" id="6500128at2759"/>
<dbReference type="InterPro" id="IPR003593">
    <property type="entry name" value="AAA+_ATPase"/>
</dbReference>
<dbReference type="InterPro" id="IPR011527">
    <property type="entry name" value="ABC1_TM_dom"/>
</dbReference>
<sequence length="672" mass="74190">MQLYFGVATFGCCLISTALLCMAAENQLKRIGHSYMASIMRQDMEWFDGQDSGKLAARISESMVAIRKGYGAKLAQMWFFLAMFFGGYIIALIRNWKISLVVSSCLPLMGLATMGFFWFFSRNDKLQRESYEESASILEETLLALRTVVSFGLESRTIDLFSRSLDSVRKQVLFSCIAIGGTFGAIFGVFYWSEALGFWYGAKLIADDITKYGIECFDLQNNKCMTGGTVLSVFFIVITSMFSIGQCAPCLGNLTEAMGCVNSLRKVIERQSKIVPNDINLPDFEQVTGDIELRNVKFHYPNRPDTSVYENLNLKIPAGKSIALVGESGCGKSTIVQLLERYYDITEGQLLVDGIELRERNLQSFRKYVALVSQEPRLFATSILENIRAGRTTASDEECYQAAKQANAHNFITEFPKKYHTFVGEGGGQLSGGQKQRIAIARAILRDPSILILDEATSALDNESEKIVQDALDKLVEMKKRTTIIIAHRLTTIRRADMIAVFEKKGQAQGSVIAELGTHDELMSIDNGIYRQLVQAQTLKNVEEAAEIAETIEDLPARSSSIANMVRKYSSRNSRSHSKTRFGSRLGSKFGSKNGSRLSRLGSKDEQDGAGGGGCFGIGTKKTTAAAAEEPMKVVPLSRQMKLLKEHPMLTLGAAVGAVCDGCAMPVYVILF</sequence>
<evidence type="ECO:0000256" key="7">
    <source>
        <dbReference type="ARBA" id="ARBA00023136"/>
    </source>
</evidence>
<dbReference type="eggNOG" id="KOG0055">
    <property type="taxonomic scope" value="Eukaryota"/>
</dbReference>
<organism evidence="12 13">
    <name type="scientific">Gregarina niphandrodes</name>
    <name type="common">Septate eugregarine</name>
    <dbReference type="NCBI Taxonomy" id="110365"/>
    <lineage>
        <taxon>Eukaryota</taxon>
        <taxon>Sar</taxon>
        <taxon>Alveolata</taxon>
        <taxon>Apicomplexa</taxon>
        <taxon>Conoidasida</taxon>
        <taxon>Gregarinasina</taxon>
        <taxon>Eugregarinorida</taxon>
        <taxon>Gregarinidae</taxon>
        <taxon>Gregarina</taxon>
    </lineage>
</organism>
<evidence type="ECO:0000256" key="9">
    <source>
        <dbReference type="SAM" id="Phobius"/>
    </source>
</evidence>
<keyword evidence="5 12" id="KW-0067">ATP-binding</keyword>
<dbReference type="EMBL" id="AFNH02000913">
    <property type="protein sequence ID" value="EZG52967.1"/>
    <property type="molecule type" value="Genomic_DNA"/>
</dbReference>
<dbReference type="InterPro" id="IPR036640">
    <property type="entry name" value="ABC1_TM_sf"/>
</dbReference>
<dbReference type="Gene3D" id="3.40.50.300">
    <property type="entry name" value="P-loop containing nucleotide triphosphate hydrolases"/>
    <property type="match status" value="1"/>
</dbReference>
<keyword evidence="3 9" id="KW-0812">Transmembrane</keyword>
<keyword evidence="12" id="KW-0378">Hydrolase</keyword>
<evidence type="ECO:0000256" key="4">
    <source>
        <dbReference type="ARBA" id="ARBA00022741"/>
    </source>
</evidence>
<accession>A0A023B2X5</accession>
<reference evidence="12" key="1">
    <citation type="submission" date="2013-12" db="EMBL/GenBank/DDBJ databases">
        <authorList>
            <person name="Omoto C.K."/>
            <person name="Sibley D."/>
            <person name="Venepally P."/>
            <person name="Hadjithomas M."/>
            <person name="Karamycheva S."/>
            <person name="Brunk B."/>
            <person name="Roos D."/>
            <person name="Caler E."/>
            <person name="Lorenzi H."/>
        </authorList>
    </citation>
    <scope>NUCLEOTIDE SEQUENCE</scope>
</reference>
<keyword evidence="13" id="KW-1185">Reference proteome</keyword>
<feature type="region of interest" description="Disordered" evidence="8">
    <location>
        <begin position="568"/>
        <end position="615"/>
    </location>
</feature>
<dbReference type="InterPro" id="IPR017871">
    <property type="entry name" value="ABC_transporter-like_CS"/>
</dbReference>
<evidence type="ECO:0000313" key="12">
    <source>
        <dbReference type="EMBL" id="EZG52967.1"/>
    </source>
</evidence>
<dbReference type="PANTHER" id="PTHR43394">
    <property type="entry name" value="ATP-DEPENDENT PERMEASE MDL1, MITOCHONDRIAL"/>
    <property type="match status" value="1"/>
</dbReference>
<dbReference type="InterPro" id="IPR003439">
    <property type="entry name" value="ABC_transporter-like_ATP-bd"/>
</dbReference>
<evidence type="ECO:0000313" key="13">
    <source>
        <dbReference type="Proteomes" id="UP000019763"/>
    </source>
</evidence>
<keyword evidence="7 9" id="KW-0472">Membrane</keyword>
<keyword evidence="6 9" id="KW-1133">Transmembrane helix</keyword>
<name>A0A023B2X5_GRENI</name>
<dbReference type="RefSeq" id="XP_011131877.1">
    <property type="nucleotide sequence ID" value="XM_011133575.1"/>
</dbReference>
<feature type="transmembrane region" description="Helical" evidence="9">
    <location>
        <begin position="77"/>
        <end position="94"/>
    </location>
</feature>
<dbReference type="AlphaFoldDB" id="A0A023B2X5"/>
<evidence type="ECO:0000256" key="1">
    <source>
        <dbReference type="ARBA" id="ARBA00004141"/>
    </source>
</evidence>
<dbReference type="Pfam" id="PF00664">
    <property type="entry name" value="ABC_membrane"/>
    <property type="match status" value="1"/>
</dbReference>
<evidence type="ECO:0000256" key="8">
    <source>
        <dbReference type="SAM" id="MobiDB-lite"/>
    </source>
</evidence>
<evidence type="ECO:0000256" key="6">
    <source>
        <dbReference type="ARBA" id="ARBA00022989"/>
    </source>
</evidence>
<dbReference type="PROSITE" id="PS50893">
    <property type="entry name" value="ABC_TRANSPORTER_2"/>
    <property type="match status" value="1"/>
</dbReference>
<dbReference type="InterPro" id="IPR027417">
    <property type="entry name" value="P-loop_NTPase"/>
</dbReference>
<evidence type="ECO:0000259" key="11">
    <source>
        <dbReference type="PROSITE" id="PS50929"/>
    </source>
</evidence>
<dbReference type="VEuPathDB" id="CryptoDB:GNI_122310"/>
<evidence type="ECO:0000259" key="10">
    <source>
        <dbReference type="PROSITE" id="PS50893"/>
    </source>
</evidence>
<proteinExistence type="inferred from homology"/>
<dbReference type="Gene3D" id="1.20.1560.10">
    <property type="entry name" value="ABC transporter type 1, transmembrane domain"/>
    <property type="match status" value="1"/>
</dbReference>
<feature type="transmembrane region" description="Helical" evidence="9">
    <location>
        <begin position="100"/>
        <end position="120"/>
    </location>
</feature>
<feature type="transmembrane region" description="Helical" evidence="9">
    <location>
        <begin position="172"/>
        <end position="192"/>
    </location>
</feature>
<evidence type="ECO:0000256" key="5">
    <source>
        <dbReference type="ARBA" id="ARBA00022840"/>
    </source>
</evidence>
<dbReference type="InterPro" id="IPR039421">
    <property type="entry name" value="Type_1_exporter"/>
</dbReference>
<dbReference type="Pfam" id="PF00005">
    <property type="entry name" value="ABC_tran"/>
    <property type="match status" value="1"/>
</dbReference>
<comment type="similarity">
    <text evidence="2">Belongs to the ABC transporter superfamily. ABCB family. Multidrug resistance exporter (TC 3.A.1.201) subfamily.</text>
</comment>
<keyword evidence="4" id="KW-0547">Nucleotide-binding</keyword>
<dbReference type="FunFam" id="3.40.50.300:FF:000916">
    <property type="entry name" value="ABC transporter B family member 9"/>
    <property type="match status" value="1"/>
</dbReference>
<dbReference type="SMART" id="SM00382">
    <property type="entry name" value="AAA"/>
    <property type="match status" value="1"/>
</dbReference>
<feature type="transmembrane region" description="Helical" evidence="9">
    <location>
        <begin position="6"/>
        <end position="24"/>
    </location>
</feature>
<gene>
    <name evidence="12" type="ORF">GNI_122310</name>
</gene>
<dbReference type="PROSITE" id="PS50929">
    <property type="entry name" value="ABC_TM1F"/>
    <property type="match status" value="1"/>
</dbReference>
<protein>
    <submittedName>
        <fullName evidence="12">Transporter ATP-binding cassette domain protein</fullName>
        <ecNumber evidence="12">3.6.3.44</ecNumber>
    </submittedName>
</protein>
<dbReference type="GO" id="GO:0090374">
    <property type="term" value="P:oligopeptide export from mitochondrion"/>
    <property type="evidence" value="ECO:0007669"/>
    <property type="project" value="TreeGrafter"/>
</dbReference>
<dbReference type="CDD" id="cd18577">
    <property type="entry name" value="ABC_6TM_Pgp_ABCB1_D1_like"/>
    <property type="match status" value="1"/>
</dbReference>
<dbReference type="SUPFAM" id="SSF90123">
    <property type="entry name" value="ABC transporter transmembrane region"/>
    <property type="match status" value="1"/>
</dbReference>
<feature type="non-terminal residue" evidence="12">
    <location>
        <position position="672"/>
    </location>
</feature>
<comment type="subcellular location">
    <subcellularLocation>
        <location evidence="1">Membrane</location>
        <topology evidence="1">Multi-pass membrane protein</topology>
    </subcellularLocation>
</comment>
<dbReference type="Proteomes" id="UP000019763">
    <property type="component" value="Unassembled WGS sequence"/>
</dbReference>
<dbReference type="SUPFAM" id="SSF52540">
    <property type="entry name" value="P-loop containing nucleoside triphosphate hydrolases"/>
    <property type="match status" value="1"/>
</dbReference>
<feature type="domain" description="ABC transmembrane type-1" evidence="11">
    <location>
        <begin position="1"/>
        <end position="256"/>
    </location>
</feature>
<dbReference type="OMA" id="NSARINP"/>
<comment type="caution">
    <text evidence="12">The sequence shown here is derived from an EMBL/GenBank/DDBJ whole genome shotgun (WGS) entry which is preliminary data.</text>
</comment>
<dbReference type="GO" id="GO:0005743">
    <property type="term" value="C:mitochondrial inner membrane"/>
    <property type="evidence" value="ECO:0007669"/>
    <property type="project" value="TreeGrafter"/>
</dbReference>
<dbReference type="EC" id="3.6.3.44" evidence="12"/>
<feature type="domain" description="ABC transporter" evidence="10">
    <location>
        <begin position="291"/>
        <end position="535"/>
    </location>
</feature>
<feature type="transmembrane region" description="Helical" evidence="9">
    <location>
        <begin position="649"/>
        <end position="671"/>
    </location>
</feature>
<dbReference type="GO" id="GO:0005524">
    <property type="term" value="F:ATP binding"/>
    <property type="evidence" value="ECO:0007669"/>
    <property type="project" value="UniProtKB-KW"/>
</dbReference>
<dbReference type="PANTHER" id="PTHR43394:SF27">
    <property type="entry name" value="ATP-DEPENDENT TRANSLOCASE ABCB1-LIKE"/>
    <property type="match status" value="1"/>
</dbReference>
<dbReference type="GeneID" id="22914298"/>
<dbReference type="GO" id="GO:0016887">
    <property type="term" value="F:ATP hydrolysis activity"/>
    <property type="evidence" value="ECO:0007669"/>
    <property type="project" value="InterPro"/>
</dbReference>
<evidence type="ECO:0000256" key="3">
    <source>
        <dbReference type="ARBA" id="ARBA00022692"/>
    </source>
</evidence>